<sequence length="340" mass="36801">MKMATDPSSWGECIANLRDEIGAMFGPDTQQSTALADISSYAQAVAVVDSLILQLTDLNNAKEPLYCICLRPYIESMIGCSRCYNQYHSSCLSRYSTQPIPAATNFICPVCDGSITSRQAAIIDEHLFQQSLARSRASKRHKSSGEIHEPVIPIESIEIYDTITIVKPTLIPNPQPVKHSKPKLANKNASKPVPVLTDGSTIAGEIRDVMAADPALTFTVIATQSGLAGGRHAVAHIVKGRVANISQSKVDCLQEWLTSYQARKTSESASGSPTVVAVNNDEVVEPAEGGSVITSEEEDLKRIGDTDQEQLLVETNPIPKIPKKRSRDFGKSVDVSHVES</sequence>
<dbReference type="SMART" id="SM00249">
    <property type="entry name" value="PHD"/>
    <property type="match status" value="1"/>
</dbReference>
<accession>A0A0H5R818</accession>
<dbReference type="Gene3D" id="3.30.40.10">
    <property type="entry name" value="Zinc/RING finger domain, C3HC4 (zinc finger)"/>
    <property type="match status" value="1"/>
</dbReference>
<dbReference type="InterPro" id="IPR011011">
    <property type="entry name" value="Znf_FYVE_PHD"/>
</dbReference>
<name>A0A0H5R818_9EUKA</name>
<keyword evidence="2" id="KW-0863">Zinc-finger</keyword>
<proteinExistence type="predicted"/>
<feature type="domain" description="Zinc finger PHD-type" evidence="5">
    <location>
        <begin position="66"/>
        <end position="112"/>
    </location>
</feature>
<evidence type="ECO:0000256" key="4">
    <source>
        <dbReference type="SAM" id="MobiDB-lite"/>
    </source>
</evidence>
<dbReference type="GO" id="GO:0008270">
    <property type="term" value="F:zinc ion binding"/>
    <property type="evidence" value="ECO:0007669"/>
    <property type="project" value="UniProtKB-KW"/>
</dbReference>
<dbReference type="InterPro" id="IPR001965">
    <property type="entry name" value="Znf_PHD"/>
</dbReference>
<feature type="compositionally biased region" description="Basic and acidic residues" evidence="4">
    <location>
        <begin position="327"/>
        <end position="340"/>
    </location>
</feature>
<dbReference type="InterPro" id="IPR019786">
    <property type="entry name" value="Zinc_finger_PHD-type_CS"/>
</dbReference>
<keyword evidence="3" id="KW-0862">Zinc</keyword>
<protein>
    <recommendedName>
        <fullName evidence="5">Zinc finger PHD-type domain-containing protein</fullName>
    </recommendedName>
</protein>
<keyword evidence="1" id="KW-0479">Metal-binding</keyword>
<evidence type="ECO:0000256" key="3">
    <source>
        <dbReference type="ARBA" id="ARBA00022833"/>
    </source>
</evidence>
<dbReference type="SUPFAM" id="SSF57903">
    <property type="entry name" value="FYVE/PHD zinc finger"/>
    <property type="match status" value="1"/>
</dbReference>
<evidence type="ECO:0000313" key="6">
    <source>
        <dbReference type="EMBL" id="CRZ10285.1"/>
    </source>
</evidence>
<evidence type="ECO:0000256" key="2">
    <source>
        <dbReference type="ARBA" id="ARBA00022771"/>
    </source>
</evidence>
<evidence type="ECO:0000256" key="1">
    <source>
        <dbReference type="ARBA" id="ARBA00022723"/>
    </source>
</evidence>
<dbReference type="EMBL" id="HACM01009843">
    <property type="protein sequence ID" value="CRZ10285.1"/>
    <property type="molecule type" value="Transcribed_RNA"/>
</dbReference>
<evidence type="ECO:0000259" key="5">
    <source>
        <dbReference type="SMART" id="SM00249"/>
    </source>
</evidence>
<reference evidence="6" key="1">
    <citation type="submission" date="2015-04" db="EMBL/GenBank/DDBJ databases">
        <title>The genome sequence of the plant pathogenic Rhizarian Plasmodiophora brassicae reveals insights in its biotrophic life cycle and the origin of chitin synthesis.</title>
        <authorList>
            <person name="Schwelm A."/>
            <person name="Fogelqvist J."/>
            <person name="Knaust A."/>
            <person name="Julke S."/>
            <person name="Lilja T."/>
            <person name="Dhandapani V."/>
            <person name="Bonilla-Rosso G."/>
            <person name="Karlsson M."/>
            <person name="Shevchenko A."/>
            <person name="Choi S.R."/>
            <person name="Kim H.G."/>
            <person name="Park J.Y."/>
            <person name="Lim Y.P."/>
            <person name="Ludwig-Muller J."/>
            <person name="Dixelius C."/>
        </authorList>
    </citation>
    <scope>NUCLEOTIDE SEQUENCE</scope>
    <source>
        <tissue evidence="6">Potato root galls</tissue>
    </source>
</reference>
<feature type="region of interest" description="Disordered" evidence="4">
    <location>
        <begin position="296"/>
        <end position="340"/>
    </location>
</feature>
<organism evidence="6">
    <name type="scientific">Spongospora subterranea</name>
    <dbReference type="NCBI Taxonomy" id="70186"/>
    <lineage>
        <taxon>Eukaryota</taxon>
        <taxon>Sar</taxon>
        <taxon>Rhizaria</taxon>
        <taxon>Endomyxa</taxon>
        <taxon>Phytomyxea</taxon>
        <taxon>Plasmodiophorida</taxon>
        <taxon>Plasmodiophoridae</taxon>
        <taxon>Spongospora</taxon>
    </lineage>
</organism>
<dbReference type="AlphaFoldDB" id="A0A0H5R818"/>
<dbReference type="PROSITE" id="PS01359">
    <property type="entry name" value="ZF_PHD_1"/>
    <property type="match status" value="1"/>
</dbReference>
<dbReference type="InterPro" id="IPR013083">
    <property type="entry name" value="Znf_RING/FYVE/PHD"/>
</dbReference>